<evidence type="ECO:0000256" key="2">
    <source>
        <dbReference type="ARBA" id="ARBA00022475"/>
    </source>
</evidence>
<dbReference type="GO" id="GO:0016746">
    <property type="term" value="F:acyltransferase activity"/>
    <property type="evidence" value="ECO:0007669"/>
    <property type="project" value="UniProtKB-KW"/>
</dbReference>
<keyword evidence="3" id="KW-0997">Cell inner membrane</keyword>
<keyword evidence="2" id="KW-1003">Cell membrane</keyword>
<comment type="subcellular location">
    <subcellularLocation>
        <location evidence="1">Cell inner membrane</location>
    </subcellularLocation>
</comment>
<evidence type="ECO:0000256" key="3">
    <source>
        <dbReference type="ARBA" id="ARBA00022519"/>
    </source>
</evidence>
<keyword evidence="9" id="KW-1185">Reference proteome</keyword>
<evidence type="ECO:0000256" key="1">
    <source>
        <dbReference type="ARBA" id="ARBA00004533"/>
    </source>
</evidence>
<dbReference type="CDD" id="cd07984">
    <property type="entry name" value="LPLAT_LABLAT-like"/>
    <property type="match status" value="1"/>
</dbReference>
<dbReference type="AlphaFoldDB" id="A0A1G7RXL8"/>
<feature type="transmembrane region" description="Helical" evidence="7">
    <location>
        <begin position="6"/>
        <end position="35"/>
    </location>
</feature>
<dbReference type="GO" id="GO:0009247">
    <property type="term" value="P:glycolipid biosynthetic process"/>
    <property type="evidence" value="ECO:0007669"/>
    <property type="project" value="UniProtKB-ARBA"/>
</dbReference>
<evidence type="ECO:0000313" key="9">
    <source>
        <dbReference type="Proteomes" id="UP000198779"/>
    </source>
</evidence>
<keyword evidence="4 8" id="KW-0808">Transferase</keyword>
<keyword evidence="6" id="KW-0012">Acyltransferase</keyword>
<protein>
    <submittedName>
        <fullName evidence="8">KDO2-lipid IV(A) lauroyltransferase</fullName>
    </submittedName>
</protein>
<dbReference type="RefSeq" id="WP_348535411.1">
    <property type="nucleotide sequence ID" value="NZ_CP091791.1"/>
</dbReference>
<evidence type="ECO:0000256" key="5">
    <source>
        <dbReference type="ARBA" id="ARBA00023136"/>
    </source>
</evidence>
<dbReference type="PANTHER" id="PTHR30606">
    <property type="entry name" value="LIPID A BIOSYNTHESIS LAUROYL ACYLTRANSFERASE"/>
    <property type="match status" value="1"/>
</dbReference>
<dbReference type="EMBL" id="FNCQ01000001">
    <property type="protein sequence ID" value="SDG15563.1"/>
    <property type="molecule type" value="Genomic_DNA"/>
</dbReference>
<dbReference type="GO" id="GO:0005886">
    <property type="term" value="C:plasma membrane"/>
    <property type="evidence" value="ECO:0007669"/>
    <property type="project" value="UniProtKB-SubCell"/>
</dbReference>
<name>A0A1G7RXL8_9BACT</name>
<keyword evidence="7" id="KW-1133">Transmembrane helix</keyword>
<proteinExistence type="predicted"/>
<reference evidence="9" key="1">
    <citation type="submission" date="2016-10" db="EMBL/GenBank/DDBJ databases">
        <authorList>
            <person name="Varghese N."/>
            <person name="Submissions S."/>
        </authorList>
    </citation>
    <scope>NUCLEOTIDE SEQUENCE [LARGE SCALE GENOMIC DNA]</scope>
    <source>
        <strain evidence="9">BP1-148</strain>
    </source>
</reference>
<dbReference type="PANTHER" id="PTHR30606:SF10">
    <property type="entry name" value="PHOSPHATIDYLINOSITOL MANNOSIDE ACYLTRANSFERASE"/>
    <property type="match status" value="1"/>
</dbReference>
<evidence type="ECO:0000256" key="4">
    <source>
        <dbReference type="ARBA" id="ARBA00022679"/>
    </source>
</evidence>
<keyword evidence="7" id="KW-0812">Transmembrane</keyword>
<evidence type="ECO:0000313" key="8">
    <source>
        <dbReference type="EMBL" id="SDG15563.1"/>
    </source>
</evidence>
<gene>
    <name evidence="8" type="ORF">SAMN04487901_101132</name>
</gene>
<dbReference type="Pfam" id="PF03279">
    <property type="entry name" value="Lip_A_acyltrans"/>
    <property type="match status" value="1"/>
</dbReference>
<evidence type="ECO:0000256" key="6">
    <source>
        <dbReference type="ARBA" id="ARBA00023315"/>
    </source>
</evidence>
<dbReference type="InterPro" id="IPR004960">
    <property type="entry name" value="LipA_acyltrans"/>
</dbReference>
<keyword evidence="5 7" id="KW-0472">Membrane</keyword>
<evidence type="ECO:0000256" key="7">
    <source>
        <dbReference type="SAM" id="Phobius"/>
    </source>
</evidence>
<accession>A0A1G7RXL8</accession>
<dbReference type="Proteomes" id="UP000198779">
    <property type="component" value="Unassembled WGS sequence"/>
</dbReference>
<organism evidence="8 9">
    <name type="scientific">Prevotella communis</name>
    <dbReference type="NCBI Taxonomy" id="2913614"/>
    <lineage>
        <taxon>Bacteria</taxon>
        <taxon>Pseudomonadati</taxon>
        <taxon>Bacteroidota</taxon>
        <taxon>Bacteroidia</taxon>
        <taxon>Bacteroidales</taxon>
        <taxon>Prevotellaceae</taxon>
        <taxon>Prevotella</taxon>
    </lineage>
</organism>
<sequence>MMKNLLYYLLYGFAYLISLLPFKVLYGLSDCIWFLMYRVVKYRRKVVWKNLKASFPEKDDIELSCIEYEFYQWLCDYIVETIKLLSISDKELLKHIEFQNVEELEECYDRGQNCAAILGHYCNWEWLSATGLAFRRYPNAVMGLIYHPLYNDAFDKLFIAVRSAHGGSCIPKKDVLRHLITCKQEQKPYLFGYISDQAPRWMNIHLWIKFLNQDTAVFTGGERIMRKANDAVFYVDMFRPRRGYYTCTFRKITDDINSLPENEVTKQFFQLLEKAIYRAPVYYLWTHNRWKRTKEEFDRVYNLVNGRTIPKDPNVTGS</sequence>
<dbReference type="STRING" id="645274.SAMN04487901_101132"/>